<evidence type="ECO:0000313" key="2">
    <source>
        <dbReference type="EMBL" id="KOX89510.1"/>
    </source>
</evidence>
<sequence length="174" mass="19068">MRTRLEPKRDGNPKALLLALYLASLVALGFLAATAEASERTFLLALVAVDALVMGALFVWLAGLPEKLFYVLEGPFLAIHHAWGQRRVHRSEVAAVVPTAYALPLLALGPKAEMPGYYRMRFRFRTPAFPQGLPVEALVGARRGEGVLLVLKDDTGLLLNPDDPKPLISWKEAV</sequence>
<dbReference type="RefSeq" id="WP_053767334.1">
    <property type="nucleotide sequence ID" value="NZ_LHCI01000106.1"/>
</dbReference>
<evidence type="ECO:0000313" key="3">
    <source>
        <dbReference type="Proteomes" id="UP000037685"/>
    </source>
</evidence>
<dbReference type="EMBL" id="LHCI01000106">
    <property type="protein sequence ID" value="KOX89510.1"/>
    <property type="molecule type" value="Genomic_DNA"/>
</dbReference>
<organism evidence="2 3">
    <name type="scientific">Thermus aquaticus</name>
    <dbReference type="NCBI Taxonomy" id="271"/>
    <lineage>
        <taxon>Bacteria</taxon>
        <taxon>Thermotogati</taxon>
        <taxon>Deinococcota</taxon>
        <taxon>Deinococci</taxon>
        <taxon>Thermales</taxon>
        <taxon>Thermaceae</taxon>
        <taxon>Thermus</taxon>
    </lineage>
</organism>
<proteinExistence type="predicted"/>
<name>A0A0N0U8B4_THEAQ</name>
<feature type="transmembrane region" description="Helical" evidence="1">
    <location>
        <begin position="42"/>
        <end position="62"/>
    </location>
</feature>
<comment type="caution">
    <text evidence="2">The sequence shown here is derived from an EMBL/GenBank/DDBJ whole genome shotgun (WGS) entry which is preliminary data.</text>
</comment>
<protein>
    <submittedName>
        <fullName evidence="2">Uncharacterized protein</fullName>
    </submittedName>
</protein>
<accession>A0A0N0U8B4</accession>
<keyword evidence="1" id="KW-0812">Transmembrane</keyword>
<dbReference type="AlphaFoldDB" id="A0A0N0U8B4"/>
<keyword evidence="1" id="KW-1133">Transmembrane helix</keyword>
<evidence type="ECO:0000256" key="1">
    <source>
        <dbReference type="SAM" id="Phobius"/>
    </source>
</evidence>
<dbReference type="Proteomes" id="UP000037685">
    <property type="component" value="Unassembled WGS sequence"/>
</dbReference>
<gene>
    <name evidence="2" type="ORF">BVI061214_00678</name>
</gene>
<keyword evidence="1" id="KW-0472">Membrane</keyword>
<reference evidence="2 3" key="1">
    <citation type="submission" date="2015-07" db="EMBL/GenBank/DDBJ databases">
        <authorList>
            <person name="Noorani M."/>
        </authorList>
    </citation>
    <scope>NUCLEOTIDE SEQUENCE [LARGE SCALE GENOMIC DNA]</scope>
    <source>
        <strain evidence="3">ATCC 25104 / DSM 625 / JCM 10724 / NBRC 103206 / NCIMB 11243 / YT-1</strain>
    </source>
</reference>